<name>A0ABS9CQ15_9FIRM</name>
<dbReference type="Proteomes" id="UP001299220">
    <property type="component" value="Unassembled WGS sequence"/>
</dbReference>
<proteinExistence type="predicted"/>
<feature type="domain" description="Aminoglycoside phosphotransferase" evidence="1">
    <location>
        <begin position="23"/>
        <end position="270"/>
    </location>
</feature>
<dbReference type="RefSeq" id="WP_235323322.1">
    <property type="nucleotide sequence ID" value="NZ_JAFBIT010000002.1"/>
</dbReference>
<dbReference type="PANTHER" id="PTHR21064:SF5">
    <property type="entry name" value="SLR1880 PROTEIN"/>
    <property type="match status" value="1"/>
</dbReference>
<dbReference type="InterPro" id="IPR011009">
    <property type="entry name" value="Kinase-like_dom_sf"/>
</dbReference>
<evidence type="ECO:0000313" key="2">
    <source>
        <dbReference type="EMBL" id="MCF2652262.1"/>
    </source>
</evidence>
<protein>
    <submittedName>
        <fullName evidence="2">Aminoglycoside phosphotransferase family protein</fullName>
    </submittedName>
</protein>
<dbReference type="EMBL" id="JAFBIT010000002">
    <property type="protein sequence ID" value="MCF2652262.1"/>
    <property type="molecule type" value="Genomic_DNA"/>
</dbReference>
<dbReference type="InterPro" id="IPR002575">
    <property type="entry name" value="Aminoglycoside_PTrfase"/>
</dbReference>
<dbReference type="Gene3D" id="3.90.1200.10">
    <property type="match status" value="1"/>
</dbReference>
<evidence type="ECO:0000259" key="1">
    <source>
        <dbReference type="Pfam" id="PF01636"/>
    </source>
</evidence>
<dbReference type="SUPFAM" id="SSF56112">
    <property type="entry name" value="Protein kinase-like (PK-like)"/>
    <property type="match status" value="1"/>
</dbReference>
<gene>
    <name evidence="2" type="ORF">JQM67_06575</name>
</gene>
<dbReference type="InterPro" id="IPR050249">
    <property type="entry name" value="Pseudomonas-type_ThrB"/>
</dbReference>
<comment type="caution">
    <text evidence="2">The sequence shown here is derived from an EMBL/GenBank/DDBJ whole genome shotgun (WGS) entry which is preliminary data.</text>
</comment>
<evidence type="ECO:0000313" key="3">
    <source>
        <dbReference type="Proteomes" id="UP001299220"/>
    </source>
</evidence>
<keyword evidence="3" id="KW-1185">Reference proteome</keyword>
<dbReference type="Pfam" id="PF01636">
    <property type="entry name" value="APH"/>
    <property type="match status" value="1"/>
</dbReference>
<dbReference type="PANTHER" id="PTHR21064">
    <property type="entry name" value="AMINOGLYCOSIDE PHOSPHOTRANSFERASE DOMAIN-CONTAINING PROTEIN-RELATED"/>
    <property type="match status" value="1"/>
</dbReference>
<sequence length="363" mass="40100">MTQEPLYKEAAAAYPFGGEILSIEPYGGGHINDTYLIRCTSGNYVLQRINGFVFAHPDEIMENILGVTHFIADKLAAHGDDPARGTLTVVKTTDGADFYVDSEGHYWRTTLNIEDTTAFEFADSPEMLVKSGAAFGTFQSMLADYPADTLHETIPHFHDTPARYHQLEDAIAANKAGRLSEVGPELEFVRARKADCAILMDLLEKGDLPLKVTHNDTKMSNVLIDNATGEAVCVIDLDTVMPGLTAFDFGDSIRAGASTAAEDEVDLTKVHFSLTLFKAYTEGFLSAAGKSLTETEIKTLPVGAKLMTLEVGMRFLADYLNGDVYFKTKYPQHNLDRARNQFHLVEEMEQKWDGMMEIVSAYL</sequence>
<reference evidence="2 3" key="1">
    <citation type="submission" date="2020-12" db="EMBL/GenBank/DDBJ databases">
        <title>Whole genome sequences of gut porcine anaerobes.</title>
        <authorList>
            <person name="Kubasova T."/>
            <person name="Jahodarova E."/>
            <person name="Rychlik I."/>
        </authorList>
    </citation>
    <scope>NUCLEOTIDE SEQUENCE [LARGE SCALE GENOMIC DNA]</scope>
    <source>
        <strain evidence="2 3">An867</strain>
    </source>
</reference>
<organism evidence="2 3">
    <name type="scientific">Anaeromassilibacillus senegalensis</name>
    <dbReference type="NCBI Taxonomy" id="1673717"/>
    <lineage>
        <taxon>Bacteria</taxon>
        <taxon>Bacillati</taxon>
        <taxon>Bacillota</taxon>
        <taxon>Clostridia</taxon>
        <taxon>Eubacteriales</taxon>
        <taxon>Acutalibacteraceae</taxon>
        <taxon>Anaeromassilibacillus</taxon>
    </lineage>
</organism>
<accession>A0ABS9CQ15</accession>